<dbReference type="InterPro" id="IPR013785">
    <property type="entry name" value="Aldolase_TIM"/>
</dbReference>
<dbReference type="PANTHER" id="PTHR43819:SF1">
    <property type="entry name" value="ARCHAEAL-TYPE GLUTAMATE SYNTHASE [NADPH]"/>
    <property type="match status" value="1"/>
</dbReference>
<reference evidence="4 5" key="1">
    <citation type="journal article" date="2014" name="BMC Genomics">
        <title>Comparison of environmental and isolate Sulfobacillus genomes reveals diverse carbon, sulfur, nitrogen, and hydrogen metabolisms.</title>
        <authorList>
            <person name="Justice N.B."/>
            <person name="Norman A."/>
            <person name="Brown C.T."/>
            <person name="Singh A."/>
            <person name="Thomas B.C."/>
            <person name="Banfield J.F."/>
        </authorList>
    </citation>
    <scope>NUCLEOTIDE SEQUENCE [LARGE SCALE GENOMIC DNA]</scope>
    <source>
        <strain evidence="4">AMDSBA4</strain>
    </source>
</reference>
<proteinExistence type="inferred from homology"/>
<name>A0A2T2XC54_9FIRM</name>
<dbReference type="AlphaFoldDB" id="A0A2T2XC54"/>
<gene>
    <name evidence="4" type="ORF">C7B46_15975</name>
</gene>
<dbReference type="GO" id="GO:0006537">
    <property type="term" value="P:glutamate biosynthetic process"/>
    <property type="evidence" value="ECO:0007669"/>
    <property type="project" value="InterPro"/>
</dbReference>
<dbReference type="Pfam" id="PF01645">
    <property type="entry name" value="Glu_synthase"/>
    <property type="match status" value="1"/>
</dbReference>
<comment type="similarity">
    <text evidence="1">Belongs to the glutamate synthase family.</text>
</comment>
<comment type="caution">
    <text evidence="4">The sequence shown here is derived from an EMBL/GenBank/DDBJ whole genome shotgun (WGS) entry which is preliminary data.</text>
</comment>
<dbReference type="PANTHER" id="PTHR43819">
    <property type="entry name" value="ARCHAEAL-TYPE GLUTAMATE SYNTHASE [NADPH]"/>
    <property type="match status" value="1"/>
</dbReference>
<dbReference type="CDD" id="cd02808">
    <property type="entry name" value="GltS_FMN"/>
    <property type="match status" value="1"/>
</dbReference>
<dbReference type="InterPro" id="IPR002932">
    <property type="entry name" value="Glu_synthdom"/>
</dbReference>
<dbReference type="Proteomes" id="UP000242972">
    <property type="component" value="Unassembled WGS sequence"/>
</dbReference>
<protein>
    <submittedName>
        <fullName evidence="4">FMN-binding glutamate synthase family protein</fullName>
    </submittedName>
</protein>
<accession>A0A2T2XC54</accession>
<dbReference type="GO" id="GO:0015930">
    <property type="term" value="F:glutamate synthase activity"/>
    <property type="evidence" value="ECO:0007669"/>
    <property type="project" value="InterPro"/>
</dbReference>
<dbReference type="EMBL" id="PXYW01000053">
    <property type="protein sequence ID" value="PSR32060.1"/>
    <property type="molecule type" value="Genomic_DNA"/>
</dbReference>
<dbReference type="SUPFAM" id="SSF51395">
    <property type="entry name" value="FMN-linked oxidoreductases"/>
    <property type="match status" value="1"/>
</dbReference>
<keyword evidence="2" id="KW-1133">Transmembrane helix</keyword>
<evidence type="ECO:0000259" key="3">
    <source>
        <dbReference type="Pfam" id="PF01645"/>
    </source>
</evidence>
<organism evidence="4 5">
    <name type="scientific">Sulfobacillus benefaciens</name>
    <dbReference type="NCBI Taxonomy" id="453960"/>
    <lineage>
        <taxon>Bacteria</taxon>
        <taxon>Bacillati</taxon>
        <taxon>Bacillota</taxon>
        <taxon>Clostridia</taxon>
        <taxon>Eubacteriales</taxon>
        <taxon>Clostridiales Family XVII. Incertae Sedis</taxon>
        <taxon>Sulfobacillus</taxon>
    </lineage>
</organism>
<keyword evidence="2" id="KW-0812">Transmembrane</keyword>
<evidence type="ECO:0000256" key="1">
    <source>
        <dbReference type="ARBA" id="ARBA00009716"/>
    </source>
</evidence>
<keyword evidence="2" id="KW-0472">Membrane</keyword>
<sequence>MIGTGIAAVWVIAGNLLIFVAVGVVLLIVLRRMAMRLERGLGQNPTGTLWEMLYTVNANSGTQLAMTMQRAEQGKPAEHPMGSSPAVFWLDQIGFDPATLDPVPRDRSVAVDLGVRLGPQAQKPLKLSLPVLIAPMGYGVGLNERAKVALAQASSLVDTAIASGEGPFLPEERAFATHWILQWSRAEWAHQAAVVQLADMVEIQVGQGSEAGIGIVKDACAIPHRAADAAHGNVEIRAITPGQIPKWIQEIRGIKGDVPIGIKVPANQHLEQDLALLTKWGVDVITLDGSAAGSAGSPAVISDHFGLDVGLAIHRAHRWLVEAGLRDQVSLIGSGGIHDAADIAKLLALGADAVAVGSTLLFALSHEQVAENLPNMPPTTLVMAEGQDRGPLKLDLDRASEHVAGWFEATRIELALICQALGVTSIHDLGPQHLIARSLEASARFHLASDADPLRWMRVNEALNQLVGQYQAANAILAHLADKLWVAD</sequence>
<dbReference type="Gene3D" id="3.20.20.70">
    <property type="entry name" value="Aldolase class I"/>
    <property type="match status" value="1"/>
</dbReference>
<feature type="domain" description="Glutamate synthase" evidence="3">
    <location>
        <begin position="121"/>
        <end position="423"/>
    </location>
</feature>
<evidence type="ECO:0000256" key="2">
    <source>
        <dbReference type="SAM" id="Phobius"/>
    </source>
</evidence>
<evidence type="ECO:0000313" key="5">
    <source>
        <dbReference type="Proteomes" id="UP000242972"/>
    </source>
</evidence>
<feature type="transmembrane region" description="Helical" evidence="2">
    <location>
        <begin position="6"/>
        <end position="30"/>
    </location>
</feature>
<evidence type="ECO:0000313" key="4">
    <source>
        <dbReference type="EMBL" id="PSR32060.1"/>
    </source>
</evidence>